<feature type="transmembrane region" description="Helical" evidence="1">
    <location>
        <begin position="61"/>
        <end position="79"/>
    </location>
</feature>
<dbReference type="Proteomes" id="UP000320216">
    <property type="component" value="Chromosome"/>
</dbReference>
<feature type="transmembrane region" description="Helical" evidence="1">
    <location>
        <begin position="109"/>
        <end position="130"/>
    </location>
</feature>
<organism evidence="2 3">
    <name type="scientific">Humibacter ginsenosidimutans</name>
    <dbReference type="NCBI Taxonomy" id="2599293"/>
    <lineage>
        <taxon>Bacteria</taxon>
        <taxon>Bacillati</taxon>
        <taxon>Actinomycetota</taxon>
        <taxon>Actinomycetes</taxon>
        <taxon>Micrococcales</taxon>
        <taxon>Microbacteriaceae</taxon>
        <taxon>Humibacter</taxon>
    </lineage>
</organism>
<proteinExistence type="predicted"/>
<feature type="transmembrane region" description="Helical" evidence="1">
    <location>
        <begin position="162"/>
        <end position="182"/>
    </location>
</feature>
<evidence type="ECO:0000313" key="3">
    <source>
        <dbReference type="Proteomes" id="UP000320216"/>
    </source>
</evidence>
<feature type="transmembrane region" description="Helical" evidence="1">
    <location>
        <begin position="37"/>
        <end position="55"/>
    </location>
</feature>
<name>A0A5B8M6J4_9MICO</name>
<keyword evidence="1" id="KW-0812">Transmembrane</keyword>
<evidence type="ECO:0000256" key="1">
    <source>
        <dbReference type="SAM" id="Phobius"/>
    </source>
</evidence>
<dbReference type="AlphaFoldDB" id="A0A5B8M6J4"/>
<keyword evidence="3" id="KW-1185">Reference proteome</keyword>
<evidence type="ECO:0000313" key="2">
    <source>
        <dbReference type="EMBL" id="QDZ15956.1"/>
    </source>
</evidence>
<dbReference type="OrthoDB" id="3211973at2"/>
<keyword evidence="1" id="KW-0472">Membrane</keyword>
<dbReference type="RefSeq" id="WP_146321960.1">
    <property type="nucleotide sequence ID" value="NZ_CP042305.1"/>
</dbReference>
<keyword evidence="1" id="KW-1133">Transmembrane helix</keyword>
<reference evidence="2 3" key="1">
    <citation type="submission" date="2019-07" db="EMBL/GenBank/DDBJ databases">
        <title>Full genome sequence of Humibacter sp. WJ7-1.</title>
        <authorList>
            <person name="Im W.-T."/>
        </authorList>
    </citation>
    <scope>NUCLEOTIDE SEQUENCE [LARGE SCALE GENOMIC DNA]</scope>
    <source>
        <strain evidence="2 3">WJ7-1</strain>
    </source>
</reference>
<dbReference type="EMBL" id="CP042305">
    <property type="protein sequence ID" value="QDZ15956.1"/>
    <property type="molecule type" value="Genomic_DNA"/>
</dbReference>
<gene>
    <name evidence="2" type="ORF">FPZ11_15305</name>
</gene>
<dbReference type="KEGG" id="huw:FPZ11_15305"/>
<feature type="transmembrane region" description="Helical" evidence="1">
    <location>
        <begin position="136"/>
        <end position="155"/>
    </location>
</feature>
<sequence>MGTSTGHGTAATSVDVKQTRHIARAVHAVVDVFSTEATVYGIVLVAALITVGWKFNTDFEVLVFIVGSTLVFWVTHVYARAAVARRADADPEHPVRVTDALAEAVRHSIGMLFAMLLPAVFLLLATVGVLDEYVAYYIALWIGVGLLVIIGFVVATRNGRPIWLRFIAAAATGALGLLVIWLGSLVH</sequence>
<protein>
    <submittedName>
        <fullName evidence="2">Uncharacterized protein</fullName>
    </submittedName>
</protein>
<accession>A0A5B8M6J4</accession>